<protein>
    <recommendedName>
        <fullName evidence="5">Transmembrane protein</fullName>
    </recommendedName>
</protein>
<feature type="chain" id="PRO_5035934366" description="Transmembrane protein" evidence="2">
    <location>
        <begin position="19"/>
        <end position="2807"/>
    </location>
</feature>
<accession>A0A8S1WMC8</accession>
<feature type="transmembrane region" description="Helical" evidence="1">
    <location>
        <begin position="2564"/>
        <end position="2585"/>
    </location>
</feature>
<feature type="transmembrane region" description="Helical" evidence="1">
    <location>
        <begin position="2425"/>
        <end position="2445"/>
    </location>
</feature>
<evidence type="ECO:0000313" key="3">
    <source>
        <dbReference type="EMBL" id="CAD8189349.1"/>
    </source>
</evidence>
<evidence type="ECO:0000256" key="2">
    <source>
        <dbReference type="SAM" id="SignalP"/>
    </source>
</evidence>
<dbReference type="PANTHER" id="PTHR11319:SF35">
    <property type="entry name" value="OUTER MEMBRANE PROTEIN PMPC-RELATED"/>
    <property type="match status" value="1"/>
</dbReference>
<dbReference type="OrthoDB" id="77931at2759"/>
<feature type="transmembrane region" description="Helical" evidence="1">
    <location>
        <begin position="2365"/>
        <end position="2383"/>
    </location>
</feature>
<dbReference type="Proteomes" id="UP000689195">
    <property type="component" value="Unassembled WGS sequence"/>
</dbReference>
<feature type="transmembrane region" description="Helical" evidence="1">
    <location>
        <begin position="2700"/>
        <end position="2725"/>
    </location>
</feature>
<comment type="caution">
    <text evidence="3">The sequence shown here is derived from an EMBL/GenBank/DDBJ whole genome shotgun (WGS) entry which is preliminary data.</text>
</comment>
<evidence type="ECO:0008006" key="5">
    <source>
        <dbReference type="Google" id="ProtNLM"/>
    </source>
</evidence>
<keyword evidence="4" id="KW-1185">Reference proteome</keyword>
<feature type="transmembrane region" description="Helical" evidence="1">
    <location>
        <begin position="2624"/>
        <end position="2650"/>
    </location>
</feature>
<feature type="transmembrane region" description="Helical" evidence="1">
    <location>
        <begin position="2472"/>
        <end position="2494"/>
    </location>
</feature>
<dbReference type="CDD" id="cd00064">
    <property type="entry name" value="FU"/>
    <property type="match status" value="1"/>
</dbReference>
<evidence type="ECO:0000256" key="1">
    <source>
        <dbReference type="SAM" id="Phobius"/>
    </source>
</evidence>
<feature type="transmembrane region" description="Helical" evidence="1">
    <location>
        <begin position="2670"/>
        <end position="2688"/>
    </location>
</feature>
<keyword evidence="1" id="KW-0472">Membrane</keyword>
<organism evidence="3 4">
    <name type="scientific">Paramecium pentaurelia</name>
    <dbReference type="NCBI Taxonomy" id="43138"/>
    <lineage>
        <taxon>Eukaryota</taxon>
        <taxon>Sar</taxon>
        <taxon>Alveolata</taxon>
        <taxon>Ciliophora</taxon>
        <taxon>Intramacronucleata</taxon>
        <taxon>Oligohymenophorea</taxon>
        <taxon>Peniculida</taxon>
        <taxon>Parameciidae</taxon>
        <taxon>Paramecium</taxon>
    </lineage>
</organism>
<proteinExistence type="predicted"/>
<evidence type="ECO:0000313" key="4">
    <source>
        <dbReference type="Proteomes" id="UP000689195"/>
    </source>
</evidence>
<feature type="transmembrane region" description="Helical" evidence="1">
    <location>
        <begin position="2731"/>
        <end position="2753"/>
    </location>
</feature>
<reference evidence="3" key="1">
    <citation type="submission" date="2021-01" db="EMBL/GenBank/DDBJ databases">
        <authorList>
            <consortium name="Genoscope - CEA"/>
            <person name="William W."/>
        </authorList>
    </citation>
    <scope>NUCLEOTIDE SEQUENCE</scope>
</reference>
<dbReference type="InterPro" id="IPR006212">
    <property type="entry name" value="Furin_repeat"/>
</dbReference>
<name>A0A8S1WMC8_9CILI</name>
<feature type="signal peptide" evidence="2">
    <location>
        <begin position="1"/>
        <end position="18"/>
    </location>
</feature>
<feature type="transmembrane region" description="Helical" evidence="1">
    <location>
        <begin position="2515"/>
        <end position="2538"/>
    </location>
</feature>
<keyword evidence="1" id="KW-1133">Transmembrane helix</keyword>
<keyword evidence="2" id="KW-0732">Signal</keyword>
<keyword evidence="1" id="KW-0812">Transmembrane</keyword>
<sequence length="2807" mass="327403">MNISILIFFLSQLKEILTFSIIDLNQQYQIQRDDFDLSFQDFGVNKLLTYGMWSKYNPLSIISKVGPVGQMESDCFLIHYTTSILTQNLNLIYYDCLDYTERKILKTIEFVDEENNQHKIELQIDNNKYEDVWHFCQFIIYPNQRKFEVIILNQEDTLLHQFFELKFPFKDQNLSLIFGSSLIVNKSYIFSILKGRKFATFPGFLKVNKILIQESSIYQNFEVIAFKVLQGFIQCQCIQDSTFKLKDWDLSSVNKLTYLSQNTNCDSFQFQGWLRINNIGQLPSDITYQIIKISSNFNSAILSNQNLSPFQYIYQLSPTMHRIIITTYSYNFPLVNIDFTDNPFLIFDQFDVLNKVQLWHKLIVNLQKNELQLSISFYDESEIYTISRLINVVQFHSNQFRVNYGNLLNNINNAINIQVRNFLFFNCQQPINELNCHQSCFECNGPTKLNCLSCSQESNRIYLIDKKMCVCPYGLIDTGEKCESYSDLGFQLIKDASIFKDKSCLYGYFLIGDECIQCPSIINSQRLTCIECLMNPQKWINSLVCQQDISINKIGETAYYFQDFDLQYFYDGFDFYFCLQNVCDVEQIFDMLTIQQDEIFLRSFGDQNEFFYGRFECSDNCFDCLSNDVGLLCKECDDNFKLADGKCQDIYCYPPYYMNMAGRCKKCPIQNCKYCFEYQNNDLSKCTLYHDFQSFNTDEIINVGCALCNDDYTFDFSQSICIQKKMTIQNCLRSYVNLENQEICTLASIQDFSIAPEIINCQELVENCMQCIQTPEFILKCIICTTGYVPSLENGSCQKTTFEVSNFKISVFSQEFYYNGWIQLIQSFLMSFLPNQYIYPYNFNRYYKIQILECKEGWTISSLSYLCIKDCSSECLSCYQQNFESLCRICPLNEFQQPIINQYQGKCYECPQFCKICQPSSEDKINSNQPQFIINDNLFYTRQCIMPQQIPNVQIDPQLQIAKYCFDNDCNSILSFETIIEDCNFINLADATTFYKNQIDFYNQMGQDKLILKYIFDFTDICKAQRGLYLNNQLKQQIYSLQFIKMVAVAVKDSLLFSFGTIIFSNFDSVELQNFRLKIFKSNLHFQNNQKAVELSLINILIQDEEQNNLEALFKATLFSQINFQNVSFLDTNISNSSILNFETMKLNGFLKINELQFTNCIITNSKLFKFFDHNFTILIENLIIQKCEFYNSFIFAINSNERMKSKFTFHNLIIQNSKFYNSTFFYNSLSMDLIISKVQLNQNIFDQSVVFSSDQQIYMQSIIMEQNTYLYSHFLQSIPYSEIIVQITNIQIFYNNLQYSTLFDIRQNQHINKCQVKLYDFNLSNNIDQSIFNKNLALFEITCFSLIIKNFEIINTKNVRIFYLQETDIIQIDNLIYKTSDDQTRIPIFLECQEQIQYNNQLLLIINFLEIKLQNLQLAKQSSIDLSLIQIISNVQIFNQQNASVQIKNVEFFGNVQLQQKETSYQSQLMIFSELKILIILENLQFTENMFHSQTQEIQYASCLLCIVSKASKVEILKLTSRNNAITNSSHTFISITSNSLVIRNMDIQNHNFLNSIIWQQYYKLNLNSVYNQDQINQIIMQTIQILNVGGVAKIETQNFSCFNSTFRNIIALKSLIFDITLQGNSFCILHEIILTTIENNLQSQREGSGCISILSLNGQLNIDIQRIKFQNVLTRISTSIFTIAPSIFRTSILIKDILIQNCYSLINSIFNLQFKSQKTNYDLIILKDLQIIQQEEDLLNYLQKIGPLTVEEISKITSTENALIYLSDCQVEIKGIYIQGVYLYPIMKFKNVHKLLLSNCFMYEIQQVSTQNLITFTQTRNQNLFVQLQQLSISKVNTYNLTTTKFKYNLMINYFIRDCENIQKKEVENSPTQYIESYLQQIKQQSSDSKSLIYFQSTSNESNFNFQSINLFKNECFGCEKGLFYFEISNFKMINFIDLNCNQNTVTELGCVSFQQEQFHFNRILIKNSNFISNKGGKGIAIFALNVTLTILECKIISNQAQKQGGGLFIDQSSFLVKKTILLSNSAQEGGGIFLNGNLNLNNDNFVRSFLFFNWAEQQSNNIFESPTHLSLSINSVEQLSLSLDDTNAQQRILKLKPYKTIEQGKVCEKNYLMIPSNQQINKFKLIIPQQNRIFFYIKEFSLYFKNSRNELILGLVNSSCIINSYLQQLNSNISIQYLENISISYNTQKDNFDLSQLLFIFDPYLQGEKYLTIQFTCFAQQSNNKLHYLINARSFMCQLGEFYSEQGCQECQSSQGFYSVTYNATKCSIFDKTKFSKITSNSISLLKGFWRPHILSDYIDECFKTLNVCIGGSGVGDQLCAQGHTGGLCEECDNYDLRGNGQYFKNQQNLECLPCNKLKDNIIALIITSIWALLSILLTLRSIDKSNKLFSSLNLTKRHSKIIFRLDQDFTSILMKMFLNNLWVFSIIFTFNLKFSFSFNIVDQTSNASYSISNNLDCFLSQIQQIQLIYSRIFAIIILILIQLFLVLLGYKITSLILHRKFNQSIITNTLLYLYVCNYGGLIKMLCSVISRRIISNIEFISGDVTLYFGSDNHNQWMNQFIIPLLILLGFTIPFSLFILLYTQRKKLHTTTFRKHICYLFNEYDNNAYYWEVIKLSLKSIIIVIATYFEANIFLKAALIGLCLLIYQILAVKNKPFILSNLNSLDLQAGQTCSIAIFIVVAKYVADQENEKFSSVFLQIIITLLLIRLCLPFIELIIKAYMKKYKTVLIQLIYQLFKFIAQNWSITIWLQRKLQCENQKKIKLMTNMKKIRQSLLQKQKTQYLQFSSIQSPYHSQLRSEQLKG</sequence>
<gene>
    <name evidence="3" type="ORF">PPENT_87.1.T0930167</name>
</gene>
<dbReference type="EMBL" id="CAJJDO010000093">
    <property type="protein sequence ID" value="CAD8189349.1"/>
    <property type="molecule type" value="Genomic_DNA"/>
</dbReference>
<dbReference type="PANTHER" id="PTHR11319">
    <property type="entry name" value="G PROTEIN-COUPLED RECEPTOR-RELATED"/>
    <property type="match status" value="1"/>
</dbReference>